<name>A0ABN8IJU0_9NEOP</name>
<dbReference type="Proteomes" id="UP000837857">
    <property type="component" value="Chromosome 24"/>
</dbReference>
<feature type="coiled-coil region" evidence="2">
    <location>
        <begin position="1841"/>
        <end position="1875"/>
    </location>
</feature>
<organism evidence="4 5">
    <name type="scientific">Iphiclides podalirius</name>
    <name type="common">scarce swallowtail</name>
    <dbReference type="NCBI Taxonomy" id="110791"/>
    <lineage>
        <taxon>Eukaryota</taxon>
        <taxon>Metazoa</taxon>
        <taxon>Ecdysozoa</taxon>
        <taxon>Arthropoda</taxon>
        <taxon>Hexapoda</taxon>
        <taxon>Insecta</taxon>
        <taxon>Pterygota</taxon>
        <taxon>Neoptera</taxon>
        <taxon>Endopterygota</taxon>
        <taxon>Lepidoptera</taxon>
        <taxon>Glossata</taxon>
        <taxon>Ditrysia</taxon>
        <taxon>Papilionoidea</taxon>
        <taxon>Papilionidae</taxon>
        <taxon>Papilioninae</taxon>
        <taxon>Iphiclides</taxon>
    </lineage>
</organism>
<accession>A0ABN8IJU0</accession>
<gene>
    <name evidence="4" type="ORF">IPOD504_LOCUS10192</name>
</gene>
<proteinExistence type="predicted"/>
<feature type="coiled-coil region" evidence="2">
    <location>
        <begin position="2462"/>
        <end position="2526"/>
    </location>
</feature>
<dbReference type="SUPFAM" id="SSF75399">
    <property type="entry name" value="Plakin repeat"/>
    <property type="match status" value="11"/>
</dbReference>
<protein>
    <recommendedName>
        <fullName evidence="6">Dystonin</fullName>
    </recommendedName>
</protein>
<evidence type="ECO:0000313" key="4">
    <source>
        <dbReference type="EMBL" id="CAH2057366.1"/>
    </source>
</evidence>
<dbReference type="CDD" id="cd00176">
    <property type="entry name" value="SPEC"/>
    <property type="match status" value="3"/>
</dbReference>
<evidence type="ECO:0008006" key="6">
    <source>
        <dbReference type="Google" id="ProtNLM"/>
    </source>
</evidence>
<dbReference type="Gene3D" id="3.90.1290.10">
    <property type="entry name" value="Plakin repeat"/>
    <property type="match status" value="7"/>
</dbReference>
<dbReference type="InterPro" id="IPR001101">
    <property type="entry name" value="Plectin_repeat"/>
</dbReference>
<dbReference type="Pfam" id="PF00435">
    <property type="entry name" value="Spectrin"/>
    <property type="match status" value="4"/>
</dbReference>
<evidence type="ECO:0000256" key="3">
    <source>
        <dbReference type="SAM" id="MobiDB-lite"/>
    </source>
</evidence>
<keyword evidence="5" id="KW-1185">Reference proteome</keyword>
<dbReference type="EMBL" id="OW152836">
    <property type="protein sequence ID" value="CAH2057366.1"/>
    <property type="molecule type" value="Genomic_DNA"/>
</dbReference>
<dbReference type="Gene3D" id="1.20.58.60">
    <property type="match status" value="7"/>
</dbReference>
<feature type="compositionally biased region" description="Polar residues" evidence="3">
    <location>
        <begin position="1138"/>
        <end position="1148"/>
    </location>
</feature>
<dbReference type="InterPro" id="IPR018159">
    <property type="entry name" value="Spectrin/alpha-actinin"/>
</dbReference>
<evidence type="ECO:0000256" key="1">
    <source>
        <dbReference type="ARBA" id="ARBA00022737"/>
    </source>
</evidence>
<feature type="non-terminal residue" evidence="4">
    <location>
        <position position="3087"/>
    </location>
</feature>
<sequence length="3087" mass="344088">MEEYEYDFAYECRRLVEAMAPRSARSFRQEFNMQDVATTEHTYTTYTTEKYVRTSHSTEIDGHGQVKSMANGKLTSPSYPAKTVNTDEDRPDVRKLKRVHKMYEGPNIIESRGRLLSSPETRQTMTIEQAAKEGLIDPKLAARLTGPCGMTEDGNEVTLLEAIQRELYDAEQGLTDPAEKRIKVTVEGMPDKLEISEVEQQSVFDDQSALEPVQVIPGVIFDPATALVISTTSGISETILEAIDRGVVASNTVKVLEPRTQERISIKEAVERGIIDKRTGEYKDISGKKLTLSEATKVGLVAVLGAPLVAASKVIQVVKNTMIADPTTGENIPMEVAYERGLVDYETYKKYEDSLRDKSPEKASSSSYVEHLPTNEVHERGFVDQNVQEKTETSSVTTTSTVSKVIITKIMDPKTGEQLSINDAYERGIVDPATYSKYQEKVRNISPEDPSKFKDKETTLDVNKKIFSIGPNKPMSVGAAVSEGFITVESIQNSLLADTALKGYHSDKKINSHPTEVIHLDTSNTDVPSVTPKYNINVSKESRSEVVESKPVILSKIRKRVITPMEAIEKGLIDEDTAKLLNSVKEYKDEKGMPITLKKAIDIRLVDGDEGSILDPVHGDSLSIKEAIKRGILDEECQDEILIPIAKSLSITDIMQQGLWDPTCEKIIHPENGTHLTLREAIICDIVDPLTSVTLGPGKRITLTEAIERNLIDSDKNFVRSDTGVLDLLTAVNANLFPQSDDKMLENIPPAAMTLSVAIQRGLINSTKGDIKHPLTGEVISIDEAVDKNLLMGIPYPQTSDTIPLKEAIDKGIVNLINSTFTNPETNEVIPLEKAMEQGLLAIKRDVDISDRCGVITTVTETFTSQHTVTTKMVELLADYILLSASEVQNTKTGEVISIDEARIKGIIRDEQVNKELFLTNDSNISFNDALMLGYIDLEKGTFTDPNTGEVISVTEAVNSGILNTEVLSEIAHKKITKDLEMLDLSQAFDTLYDEKTQKFRDPKSPNNVLTFEEALENKVINPDSVIYKLGSDKPMTLQEAVETGVLDKKSGKIKEPGTGKSLDVKKAAKLGLLAVVAAPVLAGMAVVQGAKAVTSKVITPKEKEVISANLTNVASDQTELHKETIINKSDGVKIPPSNKQESNLSKSKINERKVDDKSRSLEALQKSSLEDISNKIGSEVVSKEKIRNEESAAQGSRPEIKVNERNTDLVAKENILLSQDRNVQEVDIKHSSEYSDKDHNDLKDSQVPCTQDQRENLHGGEVTLSKFIVSSKPTEITREHSSTVVTKISNVTTIETNQNQSSYKVTEEIHIPSKSSSDQQFVELPDQTDRIVSDITEDVIASQDIPTQELISADSKQHMEYPKGKNLKSNDKKFGNQNYEGDIVQKNKFDQSLKITSLTHDPKTNIIISTSSDIVDIPTALQEGAIPVESIKVVDPVTGNEMSIRHALDSGIVDEETSKLLTTSAKSESQKESYNEEDLKTKLGQAVKLGLVAVVGAPIIAASKMVDVVKSSLKEDEEKVSLEVTKKEGSHLPDHSAEYKHEQVVYVREPLTFEQALENGHLNLNTARFTDPQSKEVLTVKDAATLGYIDSDTALIKDNLKKRLVKLPEAFRKGLMDAEKGNILDTETSKLNTLSAAIDSGLLMTPKKSFSLIETLNFGIYNPTTGALNDPFITTSVIDRKRLTLGEAIQQGIVDPSSTVVKEPETGKILPLTQAVEQQLINPLEGRLIIDPKKGISLDLVKALKKGYLLPAETRQAVEEKYRLCDDTLSKLLEWIADVEGKLANQEPVKESMDELRNQINLLKMIKDDLEGHQRQVSACADQAKQLLVSGGDVLAPHEVAALERGVRQLKQRYDRCTERCDKMLRRLTAARDELGKFTSELSAFESWMEGAYRSLEDKEAALSNLDNLPAHSEEVREFVSDVIAHQADLRFITMSAQKFIDESKEFRARGDGVRDAAGSARRRHSELAARAQRLLERLRAAHAALQRHRNTLQRAQRWMQELEPQVRSALDEAVGGDPRAVEEQLQRIKALQNEILAQGRLIDNAKEACEQLLNSLEGSVTPSEIRQLEAPVAELAGRYHQLGEAVAARCSALEAALLQCQGLQDAVEAQAAWLAQAEDAFKAQQTGASLLRERLDEQVREQRAALAAAEARRAALAALLDAARQAARAPSNARLARKLEQRADDIYARYEKLVERLVKRGQFLEEVGVELGRFSQQAARLEAAHAQLLEIPDSRLHEQAAARDKQMPLLEECVRTGKQLLAKKDVTDTHVVRDRIKALESLWRDFNTSLEEKQKLSKQRADQLSQYESLRTQVVEWLQSMEERVCRLQPVAVEPDALRAQHDELRPFAKEHRDMASAIDKVNEAGAIYENLTRGDRADSPHRKRQIYSPTKRQTPTRSLDARSPSPGKGHLVSPGSHSASSGFSSRRSSQDGFHLEDLSPVQQQLSDINNRYGLLGSKLSDRQAEIDSIREEIKKHLDNLRTLNNFLDKVQRQMPKESIPNTKEEADKTIKQARAVLEEMYEKQSLLDSTKTQVRELLKRKQGVQGADRLHDEMEDIASRWKSLHDAFKDKIRLMEEMKDFHDTSTNLSQWLSAKERMMAALGPISSDSRMVQTQVQQVQVLREEFRGQQPQLSHLQEVGAAALQRLRHDSPDAQALQAHVRRLTDHWDALLAQLERRAESLGAAADTCRELDAGLARLRGALQAIAERLDAAPQHPADERLRCVQNLERQLEGQRPLLADLEAAGEALGAVLGESSARQDVASKLAGAVRHFDALQRRLDMAKAEAEAALRDGRNLEESVAKTLGWLQTELAALPARLQVSAAKARLQQQLERHEPLYRDLTRREHEIIMLLDKGREMEKKPSHQGLRKDLDRIQTQWDKLKRETVDRYNRLQTAMEHCRKYGKAQESFLPWLAEAEERLEKLPPAAFTKKEVEKQLRELQQIRNDIWKRSGEFENNKTLGETFISSCDVDQEVVRKQIDGMKETWDKINNHVLQQAEFLEGVARLLAEWGERVRAVEAPLARCEERLAALQAQPTQPARRALDAAARLADQLHALQAPLQVTLLPSPRSLRTASFCAPRKAW</sequence>
<evidence type="ECO:0000256" key="2">
    <source>
        <dbReference type="SAM" id="Coils"/>
    </source>
</evidence>
<feature type="region of interest" description="Disordered" evidence="3">
    <location>
        <begin position="2374"/>
        <end position="2436"/>
    </location>
</feature>
<feature type="region of interest" description="Disordered" evidence="3">
    <location>
        <begin position="56"/>
        <end position="92"/>
    </location>
</feature>
<dbReference type="PANTHER" id="PTHR11915">
    <property type="entry name" value="SPECTRIN/FILAMIN RELATED CYTOSKELETAL PROTEIN"/>
    <property type="match status" value="1"/>
</dbReference>
<reference evidence="4" key="1">
    <citation type="submission" date="2022-03" db="EMBL/GenBank/DDBJ databases">
        <authorList>
            <person name="Martin H S."/>
        </authorList>
    </citation>
    <scope>NUCLEOTIDE SEQUENCE</scope>
</reference>
<feature type="compositionally biased region" description="Low complexity" evidence="3">
    <location>
        <begin position="2416"/>
        <end position="2430"/>
    </location>
</feature>
<dbReference type="InterPro" id="IPR035915">
    <property type="entry name" value="Plakin_repeat_sf"/>
</dbReference>
<feature type="coiled-coil region" evidence="2">
    <location>
        <begin position="2776"/>
        <end position="2803"/>
    </location>
</feature>
<feature type="compositionally biased region" description="Basic and acidic residues" evidence="3">
    <location>
        <begin position="1149"/>
        <end position="1160"/>
    </location>
</feature>
<dbReference type="SMART" id="SM00150">
    <property type="entry name" value="SPEC"/>
    <property type="match status" value="9"/>
</dbReference>
<dbReference type="SUPFAM" id="SSF46966">
    <property type="entry name" value="Spectrin repeat"/>
    <property type="match status" value="10"/>
</dbReference>
<keyword evidence="2" id="KW-0175">Coiled coil</keyword>
<keyword evidence="1" id="KW-0677">Repeat</keyword>
<feature type="coiled-coil region" evidence="2">
    <location>
        <begin position="2134"/>
        <end position="2198"/>
    </location>
</feature>
<feature type="region of interest" description="Disordered" evidence="3">
    <location>
        <begin position="1125"/>
        <end position="1160"/>
    </location>
</feature>
<evidence type="ECO:0000313" key="5">
    <source>
        <dbReference type="Proteomes" id="UP000837857"/>
    </source>
</evidence>
<dbReference type="InterPro" id="IPR002017">
    <property type="entry name" value="Spectrin_repeat"/>
</dbReference>
<feature type="compositionally biased region" description="Polar residues" evidence="3">
    <location>
        <begin position="2390"/>
        <end position="2400"/>
    </location>
</feature>
<dbReference type="SMART" id="SM00250">
    <property type="entry name" value="PLEC"/>
    <property type="match status" value="16"/>
</dbReference>
<dbReference type="Pfam" id="PF00681">
    <property type="entry name" value="Plectin"/>
    <property type="match status" value="3"/>
</dbReference>
<feature type="coiled-coil region" evidence="2">
    <location>
        <begin position="1963"/>
        <end position="1997"/>
    </location>
</feature>